<protein>
    <submittedName>
        <fullName evidence="2">YqhA family protein</fullName>
    </submittedName>
</protein>
<reference evidence="2 3" key="1">
    <citation type="submission" date="2021-09" db="EMBL/GenBank/DDBJ databases">
        <title>The complete genome sequence of a new microorganism.</title>
        <authorList>
            <person name="Zi Z."/>
        </authorList>
    </citation>
    <scope>NUCLEOTIDE SEQUENCE [LARGE SCALE GENOMIC DNA]</scope>
    <source>
        <strain evidence="2 3">WGZ8</strain>
    </source>
</reference>
<proteinExistence type="predicted"/>
<organism evidence="2 3">
    <name type="scientific">Microvirga puerhi</name>
    <dbReference type="NCBI Taxonomy" id="2876078"/>
    <lineage>
        <taxon>Bacteria</taxon>
        <taxon>Pseudomonadati</taxon>
        <taxon>Pseudomonadota</taxon>
        <taxon>Alphaproteobacteria</taxon>
        <taxon>Hyphomicrobiales</taxon>
        <taxon>Methylobacteriaceae</taxon>
        <taxon>Microvirga</taxon>
    </lineage>
</organism>
<feature type="transmembrane region" description="Helical" evidence="1">
    <location>
        <begin position="62"/>
        <end position="82"/>
    </location>
</feature>
<dbReference type="InterPro" id="IPR005134">
    <property type="entry name" value="UPF0114"/>
</dbReference>
<dbReference type="EMBL" id="JAIRBM010000002">
    <property type="protein sequence ID" value="MBZ6075298.1"/>
    <property type="molecule type" value="Genomic_DNA"/>
</dbReference>
<dbReference type="RefSeq" id="WP_224311351.1">
    <property type="nucleotide sequence ID" value="NZ_JAIRBM010000002.1"/>
</dbReference>
<evidence type="ECO:0000313" key="2">
    <source>
        <dbReference type="EMBL" id="MBZ6075298.1"/>
    </source>
</evidence>
<keyword evidence="1" id="KW-0472">Membrane</keyword>
<gene>
    <name evidence="2" type="ORF">K9B37_03175</name>
</gene>
<evidence type="ECO:0000313" key="3">
    <source>
        <dbReference type="Proteomes" id="UP000704176"/>
    </source>
</evidence>
<evidence type="ECO:0000256" key="1">
    <source>
        <dbReference type="SAM" id="Phobius"/>
    </source>
</evidence>
<dbReference type="Proteomes" id="UP000704176">
    <property type="component" value="Unassembled WGS sequence"/>
</dbReference>
<comment type="caution">
    <text evidence="2">The sequence shown here is derived from an EMBL/GenBank/DDBJ whole genome shotgun (WGS) entry which is preliminary data.</text>
</comment>
<keyword evidence="3" id="KW-1185">Reference proteome</keyword>
<keyword evidence="1" id="KW-0812">Transmembrane</keyword>
<dbReference type="Pfam" id="PF03350">
    <property type="entry name" value="UPF0114"/>
    <property type="match status" value="1"/>
</dbReference>
<sequence length="176" mass="19016">MIHFILSLRWITLLAAAGAAIGALLIFGVGGIKLAYALGFAFLPSETSGLTVIASVMQATDAFLFGLVLIVFAYAITFGFAFDLPETARSRLPQWMRVSGISELKITLMEVILVYLVVDFATDMVEVETHVSWQMLMKPAAILCIAASLRLVWISHLGSQGTVEEEPDNSTHLGPG</sequence>
<keyword evidence="1" id="KW-1133">Transmembrane helix</keyword>
<name>A0ABS7VIF3_9HYPH</name>
<feature type="transmembrane region" description="Helical" evidence="1">
    <location>
        <begin position="12"/>
        <end position="42"/>
    </location>
</feature>
<accession>A0ABS7VIF3</accession>